<evidence type="ECO:0000313" key="6">
    <source>
        <dbReference type="Proteomes" id="UP000239065"/>
    </source>
</evidence>
<dbReference type="Gene3D" id="1.10.10.10">
    <property type="entry name" value="Winged helix-like DNA-binding domain superfamily/Winged helix DNA-binding domain"/>
    <property type="match status" value="1"/>
</dbReference>
<dbReference type="PROSITE" id="PS52050">
    <property type="entry name" value="WYL"/>
    <property type="match status" value="1"/>
</dbReference>
<dbReference type="PANTHER" id="PTHR34580:SF1">
    <property type="entry name" value="PROTEIN PAFC"/>
    <property type="match status" value="1"/>
</dbReference>
<dbReference type="InterPro" id="IPR036388">
    <property type="entry name" value="WH-like_DNA-bd_sf"/>
</dbReference>
<evidence type="ECO:0000259" key="3">
    <source>
        <dbReference type="Pfam" id="PF25583"/>
    </source>
</evidence>
<evidence type="ECO:0000259" key="2">
    <source>
        <dbReference type="Pfam" id="PF13280"/>
    </source>
</evidence>
<organism evidence="5 7">
    <name type="scientific">Aliarcobacter cryaerophilus</name>
    <dbReference type="NCBI Taxonomy" id="28198"/>
    <lineage>
        <taxon>Bacteria</taxon>
        <taxon>Pseudomonadati</taxon>
        <taxon>Campylobacterota</taxon>
        <taxon>Epsilonproteobacteria</taxon>
        <taxon>Campylobacterales</taxon>
        <taxon>Arcobacteraceae</taxon>
        <taxon>Aliarcobacter</taxon>
    </lineage>
</organism>
<evidence type="ECO:0000259" key="1">
    <source>
        <dbReference type="Pfam" id="PF08279"/>
    </source>
</evidence>
<dbReference type="InterPro" id="IPR036390">
    <property type="entry name" value="WH_DNA-bd_sf"/>
</dbReference>
<dbReference type="Proteomes" id="UP000239065">
    <property type="component" value="Unassembled WGS sequence"/>
</dbReference>
<dbReference type="Pfam" id="PF08279">
    <property type="entry name" value="HTH_11"/>
    <property type="match status" value="1"/>
</dbReference>
<dbReference type="AlphaFoldDB" id="A0A2S9TL41"/>
<feature type="domain" description="WCX" evidence="3">
    <location>
        <begin position="227"/>
        <end position="305"/>
    </location>
</feature>
<dbReference type="Pfam" id="PF25583">
    <property type="entry name" value="WCX"/>
    <property type="match status" value="1"/>
</dbReference>
<reference evidence="6 7" key="1">
    <citation type="submission" date="2017-09" db="EMBL/GenBank/DDBJ databases">
        <title>Reassesment of A. cryaerophilus.</title>
        <authorList>
            <person name="Perez-Cataluna A."/>
            <person name="Collado L."/>
            <person name="Salgado O."/>
            <person name="Lefinanco V."/>
            <person name="Figueras M.J."/>
        </authorList>
    </citation>
    <scope>NUCLEOTIDE SEQUENCE [LARGE SCALE GENOMIC DNA]</scope>
    <source>
        <strain evidence="5 7">LMG 9065</strain>
        <strain evidence="4 6">LMG 9861</strain>
    </source>
</reference>
<dbReference type="EMBL" id="NXGI01000001">
    <property type="protein sequence ID" value="PRM99517.1"/>
    <property type="molecule type" value="Genomic_DNA"/>
</dbReference>
<dbReference type="InterPro" id="IPR013196">
    <property type="entry name" value="HTH_11"/>
</dbReference>
<evidence type="ECO:0000313" key="4">
    <source>
        <dbReference type="EMBL" id="PRM87565.1"/>
    </source>
</evidence>
<gene>
    <name evidence="4" type="ORF">CJ669_07380</name>
    <name evidence="5" type="ORF">CJ670_00340</name>
</gene>
<dbReference type="EMBL" id="NXGJ01000008">
    <property type="protein sequence ID" value="PRM87565.1"/>
    <property type="molecule type" value="Genomic_DNA"/>
</dbReference>
<dbReference type="SUPFAM" id="SSF46785">
    <property type="entry name" value="Winged helix' DNA-binding domain"/>
    <property type="match status" value="1"/>
</dbReference>
<proteinExistence type="predicted"/>
<dbReference type="InterPro" id="IPR051534">
    <property type="entry name" value="CBASS_pafABC_assoc_protein"/>
</dbReference>
<feature type="domain" description="Helix-turn-helix type 11" evidence="1">
    <location>
        <begin position="13"/>
        <end position="47"/>
    </location>
</feature>
<feature type="domain" description="WYL" evidence="2">
    <location>
        <begin position="133"/>
        <end position="197"/>
    </location>
</feature>
<accession>A0A2S9TL41</accession>
<dbReference type="RefSeq" id="WP_105909375.1">
    <property type="nucleotide sequence ID" value="NZ_NXGJ01000008.1"/>
</dbReference>
<evidence type="ECO:0000313" key="5">
    <source>
        <dbReference type="EMBL" id="PRM99517.1"/>
    </source>
</evidence>
<evidence type="ECO:0000313" key="7">
    <source>
        <dbReference type="Proteomes" id="UP000239151"/>
    </source>
</evidence>
<name>A0A2S9TL41_9BACT</name>
<dbReference type="Pfam" id="PF13280">
    <property type="entry name" value="WYL"/>
    <property type="match status" value="1"/>
</dbReference>
<comment type="caution">
    <text evidence="5">The sequence shown here is derived from an EMBL/GenBank/DDBJ whole genome shotgun (WGS) entry which is preliminary data.</text>
</comment>
<dbReference type="Proteomes" id="UP000239151">
    <property type="component" value="Unassembled WGS sequence"/>
</dbReference>
<dbReference type="InterPro" id="IPR057727">
    <property type="entry name" value="WCX_dom"/>
</dbReference>
<dbReference type="PANTHER" id="PTHR34580">
    <property type="match status" value="1"/>
</dbReference>
<protein>
    <submittedName>
        <fullName evidence="5">Transcriptional regulator</fullName>
    </submittedName>
</protein>
<sequence length="309" mass="36348">MTYKHDYDKILTRLTTILQRLNDGEALSVTELANEFNVSSRTIQRDFNERLIAFPVVQINKKWQMQDGFKIEKSNSLEDTLVLDIIEKLSENVGGSFYSRAKKLLSKIKNEEYNPIYAKLDLEDISDKLSEIQTLESTIKSKTIIDCKYKLQNNKTYDITVKPLKIVNYEGFWYLIALDNRNDELKKYYLKNISNIKPIDETFTTTKELDKLLDNSISIWFQKDVEPFDVKLYIDQIVSKYFQRKPISKTQTIESINSDGSIEINIKATSEMEILPIVKYWLPHIKVLEPKWIDDIVKKDLEKYLKKFI</sequence>
<dbReference type="InterPro" id="IPR026881">
    <property type="entry name" value="WYL_dom"/>
</dbReference>